<evidence type="ECO:0000259" key="1">
    <source>
        <dbReference type="Pfam" id="PF01636"/>
    </source>
</evidence>
<dbReference type="PANTHER" id="PTHR21310:SF15">
    <property type="entry name" value="AMINOGLYCOSIDE PHOSPHOTRANSFERASE DOMAIN-CONTAINING PROTEIN"/>
    <property type="match status" value="1"/>
</dbReference>
<organism evidence="2 3">
    <name type="scientific">Ktedonospora formicarum</name>
    <dbReference type="NCBI Taxonomy" id="2778364"/>
    <lineage>
        <taxon>Bacteria</taxon>
        <taxon>Bacillati</taxon>
        <taxon>Chloroflexota</taxon>
        <taxon>Ktedonobacteria</taxon>
        <taxon>Ktedonobacterales</taxon>
        <taxon>Ktedonobacteraceae</taxon>
        <taxon>Ktedonospora</taxon>
    </lineage>
</organism>
<dbReference type="InterPro" id="IPR011009">
    <property type="entry name" value="Kinase-like_dom_sf"/>
</dbReference>
<feature type="domain" description="Aminoglycoside phosphotransferase" evidence="1">
    <location>
        <begin position="45"/>
        <end position="253"/>
    </location>
</feature>
<dbReference type="SUPFAM" id="SSF56112">
    <property type="entry name" value="Protein kinase-like (PK-like)"/>
    <property type="match status" value="1"/>
</dbReference>
<dbReference type="InterPro" id="IPR002575">
    <property type="entry name" value="Aminoglycoside_PTrfase"/>
</dbReference>
<dbReference type="Proteomes" id="UP000612362">
    <property type="component" value="Unassembled WGS sequence"/>
</dbReference>
<protein>
    <recommendedName>
        <fullName evidence="1">Aminoglycoside phosphotransferase domain-containing protein</fullName>
    </recommendedName>
</protein>
<dbReference type="AlphaFoldDB" id="A0A8J3MTI7"/>
<dbReference type="Gene3D" id="3.90.1200.10">
    <property type="match status" value="1"/>
</dbReference>
<evidence type="ECO:0000313" key="3">
    <source>
        <dbReference type="Proteomes" id="UP000612362"/>
    </source>
</evidence>
<accession>A0A8J3MTI7</accession>
<dbReference type="EMBL" id="BNJF01000002">
    <property type="protein sequence ID" value="GHO45971.1"/>
    <property type="molecule type" value="Genomic_DNA"/>
</dbReference>
<sequence>MTETSSLNDWLQTKHNQWKTPDSVIHDYVRRATGSAITQSSRVVLGQDNEVYDVTTTDHHQIIVRISRKANHRFATERWALNAARLAGVPTPRVLLVEQAEYDEANIMFCIEEKVPGRPLDVLLKEARTSNVNKAINQIGEILGRLHSVNIGGFGYLQANAKGQQTSFAEIMLMANEREAELYEAAAHWHIPTQKITTSLEILDTHRELYKFTSPVLVHGDFGPQHIFVEGDHISGIIDMQDCSGNHPIIDFVNWDAYYCELVPTSKLMASYGNQEIFMGNYKPLFRLVLLREALIMLMVNAAHQNPHGVSGFIAEMERALKYFANAR</sequence>
<dbReference type="InterPro" id="IPR051678">
    <property type="entry name" value="AGP_Transferase"/>
</dbReference>
<gene>
    <name evidence="2" type="ORF">KSX_41340</name>
</gene>
<dbReference type="PANTHER" id="PTHR21310">
    <property type="entry name" value="AMINOGLYCOSIDE PHOSPHOTRANSFERASE-RELATED-RELATED"/>
    <property type="match status" value="1"/>
</dbReference>
<dbReference type="RefSeq" id="WP_220195382.1">
    <property type="nucleotide sequence ID" value="NZ_BNJF01000002.1"/>
</dbReference>
<comment type="caution">
    <text evidence="2">The sequence shown here is derived from an EMBL/GenBank/DDBJ whole genome shotgun (WGS) entry which is preliminary data.</text>
</comment>
<dbReference type="Gene3D" id="3.30.200.150">
    <property type="match status" value="1"/>
</dbReference>
<reference evidence="2" key="1">
    <citation type="submission" date="2020-10" db="EMBL/GenBank/DDBJ databases">
        <title>Taxonomic study of unclassified bacteria belonging to the class Ktedonobacteria.</title>
        <authorList>
            <person name="Yabe S."/>
            <person name="Wang C.M."/>
            <person name="Zheng Y."/>
            <person name="Sakai Y."/>
            <person name="Cavaletti L."/>
            <person name="Monciardini P."/>
            <person name="Donadio S."/>
        </authorList>
    </citation>
    <scope>NUCLEOTIDE SEQUENCE</scope>
    <source>
        <strain evidence="2">SOSP1-1</strain>
    </source>
</reference>
<evidence type="ECO:0000313" key="2">
    <source>
        <dbReference type="EMBL" id="GHO45971.1"/>
    </source>
</evidence>
<dbReference type="Pfam" id="PF01636">
    <property type="entry name" value="APH"/>
    <property type="match status" value="1"/>
</dbReference>
<proteinExistence type="predicted"/>
<name>A0A8J3MTI7_9CHLR</name>
<keyword evidence="3" id="KW-1185">Reference proteome</keyword>